<dbReference type="PANTHER" id="PTHR18901:SF38">
    <property type="entry name" value="PSEUDOURIDINE-5'-PHOSPHATASE"/>
    <property type="match status" value="1"/>
</dbReference>
<name>A0A3N0GPP2_9ACTN</name>
<sequence>MDGTLVDTEPYWIDVEYALVAEHGGTWSQEHALNLVGNDLLVSGAYIRDHGGVDLPPEQIVEKLLDGVIERIQERVPWRPGAVELLERLRTAGVPCALVTMSYERFVAPVLAALPPGSFAAVVTGDAVTVGKPHPEPYLTAAALLGVETAACVAIEDSNTGAKSAEAAGCAVLVVPNHVPVLEGDRRVFRDSLVGLEPDDLGQLVEQVSAGRLV</sequence>
<reference evidence="1 2" key="1">
    <citation type="submission" date="2018-11" db="EMBL/GenBank/DDBJ databases">
        <authorList>
            <person name="Li F."/>
        </authorList>
    </citation>
    <scope>NUCLEOTIDE SEQUENCE [LARGE SCALE GENOMIC DNA]</scope>
    <source>
        <strain evidence="1 2">Gsoil 818</strain>
    </source>
</reference>
<dbReference type="Proteomes" id="UP000279994">
    <property type="component" value="Unassembled WGS sequence"/>
</dbReference>
<proteinExistence type="predicted"/>
<dbReference type="InterPro" id="IPR006439">
    <property type="entry name" value="HAD-SF_hydro_IA"/>
</dbReference>
<dbReference type="SUPFAM" id="SSF56784">
    <property type="entry name" value="HAD-like"/>
    <property type="match status" value="1"/>
</dbReference>
<dbReference type="Gene3D" id="3.40.50.1000">
    <property type="entry name" value="HAD superfamily/HAD-like"/>
    <property type="match status" value="1"/>
</dbReference>
<dbReference type="OrthoDB" id="9797743at2"/>
<dbReference type="EMBL" id="RJSF01000040">
    <property type="protein sequence ID" value="RNM14443.1"/>
    <property type="molecule type" value="Genomic_DNA"/>
</dbReference>
<dbReference type="InterPro" id="IPR023198">
    <property type="entry name" value="PGP-like_dom2"/>
</dbReference>
<accession>A0A3N0GPP2</accession>
<organism evidence="1 2">
    <name type="scientific">Nocardioides pocheonensis</name>
    <dbReference type="NCBI Taxonomy" id="661485"/>
    <lineage>
        <taxon>Bacteria</taxon>
        <taxon>Bacillati</taxon>
        <taxon>Actinomycetota</taxon>
        <taxon>Actinomycetes</taxon>
        <taxon>Propionibacteriales</taxon>
        <taxon>Nocardioidaceae</taxon>
        <taxon>Nocardioides</taxon>
    </lineage>
</organism>
<keyword evidence="2" id="KW-1185">Reference proteome</keyword>
<dbReference type="InterPro" id="IPR036412">
    <property type="entry name" value="HAD-like_sf"/>
</dbReference>
<gene>
    <name evidence="1" type="ORF">EFL26_15485</name>
</gene>
<dbReference type="AlphaFoldDB" id="A0A3N0GPP2"/>
<protein>
    <submittedName>
        <fullName evidence="1">HAD family phosphatase</fullName>
    </submittedName>
</protein>
<dbReference type="InterPro" id="IPR023214">
    <property type="entry name" value="HAD_sf"/>
</dbReference>
<dbReference type="PANTHER" id="PTHR18901">
    <property type="entry name" value="2-DEOXYGLUCOSE-6-PHOSPHATE PHOSPHATASE 2"/>
    <property type="match status" value="1"/>
</dbReference>
<dbReference type="CDD" id="cd07505">
    <property type="entry name" value="HAD_BPGM-like"/>
    <property type="match status" value="1"/>
</dbReference>
<dbReference type="Pfam" id="PF00702">
    <property type="entry name" value="Hydrolase"/>
    <property type="match status" value="1"/>
</dbReference>
<evidence type="ECO:0000313" key="1">
    <source>
        <dbReference type="EMBL" id="RNM14443.1"/>
    </source>
</evidence>
<comment type="caution">
    <text evidence="1">The sequence shown here is derived from an EMBL/GenBank/DDBJ whole genome shotgun (WGS) entry which is preliminary data.</text>
</comment>
<dbReference type="Gene3D" id="1.10.150.240">
    <property type="entry name" value="Putative phosphatase, domain 2"/>
    <property type="match status" value="1"/>
</dbReference>
<evidence type="ECO:0000313" key="2">
    <source>
        <dbReference type="Proteomes" id="UP000279994"/>
    </source>
</evidence>
<dbReference type="NCBIfam" id="TIGR01509">
    <property type="entry name" value="HAD-SF-IA-v3"/>
    <property type="match status" value="1"/>
</dbReference>